<dbReference type="Proteomes" id="UP001548189">
    <property type="component" value="Unassembled WGS sequence"/>
</dbReference>
<name>A0ABV2BYE6_9GAMM</name>
<dbReference type="Pfam" id="PF11990">
    <property type="entry name" value="DUF3487"/>
    <property type="match status" value="1"/>
</dbReference>
<evidence type="ECO:0000313" key="2">
    <source>
        <dbReference type="Proteomes" id="UP001548189"/>
    </source>
</evidence>
<comment type="caution">
    <text evidence="1">The sequence shown here is derived from an EMBL/GenBank/DDBJ whole genome shotgun (WGS) entry which is preliminary data.</text>
</comment>
<sequence length="114" mass="13174">MKEPNFIPDRLNEQPPVMRGCSWPELHSIIRNSFAIAFPIALSLAVWWDNYSTMLGSIPVFAGISFWLLTGQLAKKKNGRPVGYFTILANLKKQRRGFGKFYIEYDGYWKITKD</sequence>
<evidence type="ECO:0000313" key="1">
    <source>
        <dbReference type="EMBL" id="MET1256947.1"/>
    </source>
</evidence>
<reference evidence="1 2" key="1">
    <citation type="submission" date="2024-06" db="EMBL/GenBank/DDBJ databases">
        <authorList>
            <person name="Li F."/>
        </authorList>
    </citation>
    <scope>NUCLEOTIDE SEQUENCE [LARGE SCALE GENOMIC DNA]</scope>
    <source>
        <strain evidence="1 2">GXAS 311</strain>
    </source>
</reference>
<protein>
    <submittedName>
        <fullName evidence="1">DUF3487 family protein</fullName>
    </submittedName>
</protein>
<accession>A0ABV2BYE6</accession>
<organism evidence="1 2">
    <name type="scientific">Aliikangiella maris</name>
    <dbReference type="NCBI Taxonomy" id="3162458"/>
    <lineage>
        <taxon>Bacteria</taxon>
        <taxon>Pseudomonadati</taxon>
        <taxon>Pseudomonadota</taxon>
        <taxon>Gammaproteobacteria</taxon>
        <taxon>Oceanospirillales</taxon>
        <taxon>Pleioneaceae</taxon>
        <taxon>Aliikangiella</taxon>
    </lineage>
</organism>
<dbReference type="InterPro" id="IPR021877">
    <property type="entry name" value="DUF3487"/>
</dbReference>
<keyword evidence="2" id="KW-1185">Reference proteome</keyword>
<dbReference type="EMBL" id="JBEVCJ010000031">
    <property type="protein sequence ID" value="MET1256947.1"/>
    <property type="molecule type" value="Genomic_DNA"/>
</dbReference>
<gene>
    <name evidence="1" type="ORF">ABVT43_17525</name>
</gene>
<proteinExistence type="predicted"/>